<dbReference type="EMBL" id="CP091512">
    <property type="protein sequence ID" value="UOO93486.1"/>
    <property type="molecule type" value="Genomic_DNA"/>
</dbReference>
<dbReference type="InterPro" id="IPR018736">
    <property type="entry name" value="DUF2279_periplasmic_lipo"/>
</dbReference>
<reference evidence="2" key="2">
    <citation type="journal article" date="2022" name="Res Sq">
        <title>Evolution of multicellular longitudinally dividing oral cavity symbionts (Neisseriaceae).</title>
        <authorList>
            <person name="Nyongesa S."/>
            <person name="Weber P."/>
            <person name="Bernet E."/>
            <person name="Pullido F."/>
            <person name="Nieckarz M."/>
            <person name="Delaby M."/>
            <person name="Nieves C."/>
            <person name="Viehboeck T."/>
            <person name="Krause N."/>
            <person name="Rivera-Millot A."/>
            <person name="Nakamura A."/>
            <person name="Vischer N."/>
            <person name="VanNieuwenhze M."/>
            <person name="Brun Y."/>
            <person name="Cava F."/>
            <person name="Bulgheresi S."/>
            <person name="Veyrier F."/>
        </authorList>
    </citation>
    <scope>NUCLEOTIDE SEQUENCE</scope>
    <source>
        <strain evidence="2">SAG 1488-6</strain>
    </source>
</reference>
<name>A0ABY4EDX4_VITST</name>
<feature type="signal peptide" evidence="1">
    <location>
        <begin position="1"/>
        <end position="24"/>
    </location>
</feature>
<accession>A0ABY4EDX4</accession>
<sequence length="112" mass="11940">MKWFRYIGFIIISLGLGACSTWHSANDAWVGPDKVKHFAVSAGLSAAAAQSLHGNHMPPSHRATAAIGFSVSMGLGKELYDARAQGSGFSWKDLAYDVGGAIAGYQLYRLAH</sequence>
<evidence type="ECO:0000313" key="2">
    <source>
        <dbReference type="EMBL" id="UOO93486.1"/>
    </source>
</evidence>
<gene>
    <name evidence="2" type="ORF">LVJ81_05535</name>
</gene>
<dbReference type="Pfam" id="PF10043">
    <property type="entry name" value="DUF2279"/>
    <property type="match status" value="1"/>
</dbReference>
<keyword evidence="3" id="KW-1185">Reference proteome</keyword>
<dbReference type="PROSITE" id="PS51257">
    <property type="entry name" value="PROKAR_LIPOPROTEIN"/>
    <property type="match status" value="1"/>
</dbReference>
<evidence type="ECO:0000313" key="3">
    <source>
        <dbReference type="Proteomes" id="UP000832034"/>
    </source>
</evidence>
<proteinExistence type="predicted"/>
<reference evidence="2" key="1">
    <citation type="submission" date="2021-12" db="EMBL/GenBank/DDBJ databases">
        <authorList>
            <person name="Veyrier F.J."/>
        </authorList>
    </citation>
    <scope>NUCLEOTIDE SEQUENCE</scope>
    <source>
        <strain evidence="2">SAG 1488-6</strain>
    </source>
</reference>
<keyword evidence="1" id="KW-0732">Signal</keyword>
<dbReference type="PANTHER" id="PTHR35462">
    <property type="match status" value="1"/>
</dbReference>
<evidence type="ECO:0000256" key="1">
    <source>
        <dbReference type="SAM" id="SignalP"/>
    </source>
</evidence>
<dbReference type="PANTHER" id="PTHR35462:SF2">
    <property type="entry name" value="TRANSMEMBRANE PROTEIN"/>
    <property type="match status" value="1"/>
</dbReference>
<organism evidence="2 3">
    <name type="scientific">Vitreoscilla stercoraria</name>
    <dbReference type="NCBI Taxonomy" id="61"/>
    <lineage>
        <taxon>Bacteria</taxon>
        <taxon>Pseudomonadati</taxon>
        <taxon>Pseudomonadota</taxon>
        <taxon>Betaproteobacteria</taxon>
        <taxon>Neisseriales</taxon>
        <taxon>Neisseriaceae</taxon>
        <taxon>Vitreoscilla</taxon>
    </lineage>
</organism>
<protein>
    <submittedName>
        <fullName evidence="2">DUF2279 domain-containing protein</fullName>
    </submittedName>
</protein>
<feature type="chain" id="PRO_5046288718" evidence="1">
    <location>
        <begin position="25"/>
        <end position="112"/>
    </location>
</feature>
<dbReference type="RefSeq" id="WP_019958845.1">
    <property type="nucleotide sequence ID" value="NZ_CP091512.1"/>
</dbReference>
<dbReference type="Proteomes" id="UP000832034">
    <property type="component" value="Chromosome"/>
</dbReference>